<dbReference type="InterPro" id="IPR026341">
    <property type="entry name" value="T9SS_type_B"/>
</dbReference>
<dbReference type="Gene3D" id="2.60.120.260">
    <property type="entry name" value="Galactose-binding domain-like"/>
    <property type="match status" value="1"/>
</dbReference>
<dbReference type="EMBL" id="JPOS01000082">
    <property type="protein sequence ID" value="KGE86185.1"/>
    <property type="molecule type" value="Genomic_DNA"/>
</dbReference>
<sequence length="625" mass="68285">MSARRQLLLYLMMLSCIFRLSAQDTCEGNFGENIFQAGDFGSGTANFLPVDPGIAPGYLYSTSPPPNDGFYTITNNTALWSGLWGTWLGITDNSADPNGYMMVVNASFDEGVFYEQEVDGLCENTLYEFSADVINLIRSSVTDHIRPNVSFLIDGEVRYTTGALPQNETWETYGFTFTTEPGQTAVTLTLRNNAPGGIGNDLALDNIAFRPCGPEAFILPEEIENICEDGSPIPLNATVAGDQYDNPAVKWQISYDEGQTWEDVPGGNTETIMHTELSGGYYYYRFLVANSPGNLENSRCRIISNIKVVYVQPKFFTISDTLCQGGAYTFSQEMLTETGTYTDSLQSSIGCDSIVTLNLEMVPDPLITATIIGDTTSCTDTDDGMVTVAGVENAFFPVSIELIGQGSIPGPDGSFSGLSPGEFRVRITDRFGCTLEDTVAVLSPLPLVVDLFGPQSVDLGEAAAVEAQVNQSVDNALWSLPIDYDCQDADCRTIQFFPLNGMTVLYEVMQAGGCSASDSIVIAFEDVRRVYLPTAFSPNNDGRNDTFRPFISVPNVQSVASLQIFDRWGGLVYEKQDYLPQTSRDGWDGTKNGKPMPTGQYTYVARVVFLDGLVKEYSGSVRLIR</sequence>
<reference evidence="2 3" key="1">
    <citation type="journal article" date="2014" name="Int. J. Syst. Evol. Microbiol.">
        <title>Phaeodactylibacter xiamenensis gen. nov., sp. nov., a member of the family Saprospiraceae isolated from the marine alga Phaeodactylum tricornutum.</title>
        <authorList>
            <person name="Chen Z.Jr."/>
            <person name="Lei X."/>
            <person name="Lai Q."/>
            <person name="Li Y."/>
            <person name="Zhang B."/>
            <person name="Zhang J."/>
            <person name="Zhang H."/>
            <person name="Yang L."/>
            <person name="Zheng W."/>
            <person name="Tian Y."/>
            <person name="Yu Z."/>
            <person name="Xu H.Jr."/>
            <person name="Zheng T."/>
        </authorList>
    </citation>
    <scope>NUCLEOTIDE SEQUENCE [LARGE SCALE GENOMIC DNA]</scope>
    <source>
        <strain evidence="2 3">KD52</strain>
    </source>
</reference>
<dbReference type="AlphaFoldDB" id="A0A098S218"/>
<organism evidence="2 3">
    <name type="scientific">Phaeodactylibacter xiamenensis</name>
    <dbReference type="NCBI Taxonomy" id="1524460"/>
    <lineage>
        <taxon>Bacteria</taxon>
        <taxon>Pseudomonadati</taxon>
        <taxon>Bacteroidota</taxon>
        <taxon>Saprospiria</taxon>
        <taxon>Saprospirales</taxon>
        <taxon>Haliscomenobacteraceae</taxon>
        <taxon>Phaeodactylibacter</taxon>
    </lineage>
</organism>
<evidence type="ECO:0000313" key="3">
    <source>
        <dbReference type="Proteomes" id="UP000029736"/>
    </source>
</evidence>
<dbReference type="NCBIfam" id="TIGR04131">
    <property type="entry name" value="Bac_Flav_CTERM"/>
    <property type="match status" value="1"/>
</dbReference>
<dbReference type="STRING" id="1524460.IX84_23980"/>
<comment type="caution">
    <text evidence="2">The sequence shown here is derived from an EMBL/GenBank/DDBJ whole genome shotgun (WGS) entry which is preliminary data.</text>
</comment>
<name>A0A098S218_9BACT</name>
<feature type="signal peptide" evidence="1">
    <location>
        <begin position="1"/>
        <end position="22"/>
    </location>
</feature>
<accession>A0A098S218</accession>
<protein>
    <recommendedName>
        <fullName evidence="4">Ig-like domain-containing protein</fullName>
    </recommendedName>
</protein>
<gene>
    <name evidence="2" type="ORF">IX84_23980</name>
</gene>
<dbReference type="RefSeq" id="WP_044226302.1">
    <property type="nucleotide sequence ID" value="NZ_JBKAGJ010000002.1"/>
</dbReference>
<keyword evidence="1" id="KW-0732">Signal</keyword>
<keyword evidence="3" id="KW-1185">Reference proteome</keyword>
<evidence type="ECO:0008006" key="4">
    <source>
        <dbReference type="Google" id="ProtNLM"/>
    </source>
</evidence>
<proteinExistence type="predicted"/>
<dbReference type="PROSITE" id="PS51257">
    <property type="entry name" value="PROKAR_LIPOPROTEIN"/>
    <property type="match status" value="1"/>
</dbReference>
<feature type="chain" id="PRO_5001939695" description="Ig-like domain-containing protein" evidence="1">
    <location>
        <begin position="23"/>
        <end position="625"/>
    </location>
</feature>
<evidence type="ECO:0000256" key="1">
    <source>
        <dbReference type="SAM" id="SignalP"/>
    </source>
</evidence>
<dbReference type="OrthoDB" id="1652165at2"/>
<dbReference type="Pfam" id="PF13585">
    <property type="entry name" value="CHU_C"/>
    <property type="match status" value="1"/>
</dbReference>
<evidence type="ECO:0000313" key="2">
    <source>
        <dbReference type="EMBL" id="KGE86185.1"/>
    </source>
</evidence>
<dbReference type="Proteomes" id="UP000029736">
    <property type="component" value="Unassembled WGS sequence"/>
</dbReference>